<dbReference type="PROSITE" id="PS51112">
    <property type="entry name" value="AMMECR1"/>
    <property type="match status" value="1"/>
</dbReference>
<dbReference type="NCBIfam" id="TIGR04335">
    <property type="entry name" value="AmmeMemoSam_A"/>
    <property type="match status" value="1"/>
</dbReference>
<dbReference type="VEuPathDB" id="AmoebaDB:EHI_067940"/>
<dbReference type="Gene3D" id="3.30.700.20">
    <property type="entry name" value="Hypothetical protein ph0010, domain 1"/>
    <property type="match status" value="1"/>
</dbReference>
<dbReference type="VEuPathDB" id="AmoebaDB:EHI5A_004010"/>
<gene>
    <name evidence="2" type="ORF">CL6EHI_067940</name>
</gene>
<dbReference type="PANTHER" id="PTHR13016">
    <property type="entry name" value="AMMECR1 HOMOLOG"/>
    <property type="match status" value="1"/>
</dbReference>
<dbReference type="InterPro" id="IPR027485">
    <property type="entry name" value="AMMECR1_N"/>
</dbReference>
<accession>A0A5K1U3T0</accession>
<dbReference type="Proteomes" id="UP000078387">
    <property type="component" value="Unassembled WGS sequence"/>
</dbReference>
<comment type="caution">
    <text evidence="2">The sequence shown here is derived from an EMBL/GenBank/DDBJ whole genome shotgun (WGS) entry which is preliminary data.</text>
</comment>
<dbReference type="AlphaFoldDB" id="A0A5K1U3T0"/>
<dbReference type="InterPro" id="IPR023473">
    <property type="entry name" value="AMMECR1"/>
</dbReference>
<evidence type="ECO:0000259" key="1">
    <source>
        <dbReference type="PROSITE" id="PS51112"/>
    </source>
</evidence>
<dbReference type="PANTHER" id="PTHR13016:SF0">
    <property type="entry name" value="AMME SYNDROME CANDIDATE GENE 1 PROTEIN"/>
    <property type="match status" value="1"/>
</dbReference>
<dbReference type="InterPro" id="IPR036071">
    <property type="entry name" value="AMMECR1_dom_sf"/>
</dbReference>
<dbReference type="Gene3D" id="3.30.1490.150">
    <property type="entry name" value="Hypothetical protein ph0010, domain 2"/>
    <property type="match status" value="1"/>
</dbReference>
<dbReference type="VEuPathDB" id="AmoebaDB:KM1_075630"/>
<feature type="domain" description="AMMECR1" evidence="1">
    <location>
        <begin position="7"/>
        <end position="186"/>
    </location>
</feature>
<sequence length="186" mass="21185">MEAFTKEQEKFLIKLVRECGRNEIKGERTGEYKEEAEKLGLDCSCGGCFVTYTLHGDLRGCIGCFSPHGPFYQIVKKYCKYALHDDRFDPMTLSEFEQVDIAVSMLTEPIYVKDPLKAVIPGVHGIIVSKRKLNGTYLPEVCTEENWDVKTFVTHCARYKAGIYGDVLNDPEVKWQTYKSIVAHSK</sequence>
<dbReference type="InterPro" id="IPR002733">
    <property type="entry name" value="AMMECR1_domain"/>
</dbReference>
<dbReference type="EMBL" id="BDEQ01000001">
    <property type="protein sequence ID" value="GAT92052.1"/>
    <property type="molecule type" value="Genomic_DNA"/>
</dbReference>
<dbReference type="VEuPathDB" id="AmoebaDB:EHI8A_041450"/>
<evidence type="ECO:0000313" key="3">
    <source>
        <dbReference type="Proteomes" id="UP000078387"/>
    </source>
</evidence>
<reference evidence="2 3" key="1">
    <citation type="submission" date="2016-05" db="EMBL/GenBank/DDBJ databases">
        <title>First whole genome sequencing of Entamoeba histolytica HM1:IMSS-clone-6.</title>
        <authorList>
            <person name="Mukherjee Avik.K."/>
            <person name="Izumyama S."/>
            <person name="Nakada-Tsukui K."/>
            <person name="Nozaki T."/>
        </authorList>
    </citation>
    <scope>NUCLEOTIDE SEQUENCE [LARGE SCALE GENOMIC DNA]</scope>
    <source>
        <strain evidence="2 3">HM1:IMSS clone 6</strain>
    </source>
</reference>
<evidence type="ECO:0000313" key="2">
    <source>
        <dbReference type="EMBL" id="GAT92052.1"/>
    </source>
</evidence>
<dbReference type="OMA" id="KDAIWAK"/>
<dbReference type="SUPFAM" id="SSF143447">
    <property type="entry name" value="AMMECR1-like"/>
    <property type="match status" value="1"/>
</dbReference>
<protein>
    <recommendedName>
        <fullName evidence="1">AMMECR1 domain-containing protein</fullName>
    </recommendedName>
</protein>
<organism evidence="2 3">
    <name type="scientific">Entamoeba histolytica</name>
    <dbReference type="NCBI Taxonomy" id="5759"/>
    <lineage>
        <taxon>Eukaryota</taxon>
        <taxon>Amoebozoa</taxon>
        <taxon>Evosea</taxon>
        <taxon>Archamoebae</taxon>
        <taxon>Mastigamoebida</taxon>
        <taxon>Entamoebidae</taxon>
        <taxon>Entamoeba</taxon>
    </lineage>
</organism>
<dbReference type="InterPro" id="IPR027623">
    <property type="entry name" value="AmmeMemoSam_A"/>
</dbReference>
<dbReference type="VEuPathDB" id="AmoebaDB:EHI7A_042580"/>
<proteinExistence type="predicted"/>
<dbReference type="Pfam" id="PF01871">
    <property type="entry name" value="AMMECR1"/>
    <property type="match status" value="1"/>
</dbReference>
<name>A0A5K1U3T0_ENTHI</name>